<dbReference type="InterPro" id="IPR013750">
    <property type="entry name" value="GHMP_kinase_C_dom"/>
</dbReference>
<dbReference type="PANTHER" id="PTHR43527:SF2">
    <property type="entry name" value="4-DIPHOSPHOCYTIDYL-2-C-METHYL-D-ERYTHRITOL KINASE, CHLOROPLASTIC"/>
    <property type="match status" value="1"/>
</dbReference>
<dbReference type="RefSeq" id="WP_091814538.1">
    <property type="nucleotide sequence ID" value="NZ_FOCW01000001.1"/>
</dbReference>
<name>A0A1H8FC10_9BURK</name>
<gene>
    <name evidence="10" type="primary">ispE</name>
    <name evidence="13" type="ORF">SAMN02745977_00980</name>
</gene>
<organism evidence="13 14">
    <name type="scientific">Brachymonas denitrificans DSM 15123</name>
    <dbReference type="NCBI Taxonomy" id="1121117"/>
    <lineage>
        <taxon>Bacteria</taxon>
        <taxon>Pseudomonadati</taxon>
        <taxon>Pseudomonadota</taxon>
        <taxon>Betaproteobacteria</taxon>
        <taxon>Burkholderiales</taxon>
        <taxon>Comamonadaceae</taxon>
        <taxon>Brachymonas</taxon>
    </lineage>
</organism>
<dbReference type="EMBL" id="FOCW01000001">
    <property type="protein sequence ID" value="SEN28578.1"/>
    <property type="molecule type" value="Genomic_DNA"/>
</dbReference>
<keyword evidence="7 10" id="KW-0067">ATP-binding</keyword>
<dbReference type="InterPro" id="IPR004424">
    <property type="entry name" value="IspE"/>
</dbReference>
<evidence type="ECO:0000256" key="4">
    <source>
        <dbReference type="ARBA" id="ARBA00022679"/>
    </source>
</evidence>
<keyword evidence="4 10" id="KW-0808">Transferase</keyword>
<keyword evidence="6 10" id="KW-0418">Kinase</keyword>
<evidence type="ECO:0000256" key="5">
    <source>
        <dbReference type="ARBA" id="ARBA00022741"/>
    </source>
</evidence>
<dbReference type="HAMAP" id="MF_00061">
    <property type="entry name" value="IspE"/>
    <property type="match status" value="1"/>
</dbReference>
<evidence type="ECO:0000259" key="12">
    <source>
        <dbReference type="Pfam" id="PF08544"/>
    </source>
</evidence>
<dbReference type="SUPFAM" id="SSF54211">
    <property type="entry name" value="Ribosomal protein S5 domain 2-like"/>
    <property type="match status" value="1"/>
</dbReference>
<dbReference type="PANTHER" id="PTHR43527">
    <property type="entry name" value="4-DIPHOSPHOCYTIDYL-2-C-METHYL-D-ERYTHRITOL KINASE, CHLOROPLASTIC"/>
    <property type="match status" value="1"/>
</dbReference>
<dbReference type="OrthoDB" id="9809438at2"/>
<dbReference type="GO" id="GO:0019288">
    <property type="term" value="P:isopentenyl diphosphate biosynthetic process, methylerythritol 4-phosphate pathway"/>
    <property type="evidence" value="ECO:0007669"/>
    <property type="project" value="UniProtKB-UniRule"/>
</dbReference>
<feature type="domain" description="GHMP kinase C-terminal" evidence="12">
    <location>
        <begin position="211"/>
        <end position="250"/>
    </location>
</feature>
<accession>A0A1H8FC10</accession>
<comment type="pathway">
    <text evidence="10">Isoprenoid biosynthesis; isopentenyl diphosphate biosynthesis via DXP pathway; isopentenyl diphosphate from 1-deoxy-D-xylulose 5-phosphate: step 3/6.</text>
</comment>
<evidence type="ECO:0000256" key="7">
    <source>
        <dbReference type="ARBA" id="ARBA00022840"/>
    </source>
</evidence>
<keyword evidence="14" id="KW-1185">Reference proteome</keyword>
<comment type="function">
    <text evidence="10">Catalyzes the phosphorylation of the position 2 hydroxy group of 4-diphosphocytidyl-2C-methyl-D-erythritol.</text>
</comment>
<keyword evidence="8 10" id="KW-0414">Isoprene biosynthesis</keyword>
<dbReference type="Pfam" id="PF00288">
    <property type="entry name" value="GHMP_kinases_N"/>
    <property type="match status" value="1"/>
</dbReference>
<evidence type="ECO:0000256" key="9">
    <source>
        <dbReference type="ARBA" id="ARBA00032554"/>
    </source>
</evidence>
<dbReference type="NCBIfam" id="TIGR00154">
    <property type="entry name" value="ispE"/>
    <property type="match status" value="1"/>
</dbReference>
<evidence type="ECO:0000313" key="14">
    <source>
        <dbReference type="Proteomes" id="UP000199531"/>
    </source>
</evidence>
<evidence type="ECO:0000256" key="8">
    <source>
        <dbReference type="ARBA" id="ARBA00023229"/>
    </source>
</evidence>
<feature type="domain" description="GHMP kinase N-terminal" evidence="11">
    <location>
        <begin position="70"/>
        <end position="147"/>
    </location>
</feature>
<evidence type="ECO:0000256" key="3">
    <source>
        <dbReference type="ARBA" id="ARBA00017473"/>
    </source>
</evidence>
<dbReference type="GO" id="GO:0050515">
    <property type="term" value="F:4-(cytidine 5'-diphospho)-2-C-methyl-D-erythritol kinase activity"/>
    <property type="evidence" value="ECO:0007669"/>
    <property type="project" value="UniProtKB-UniRule"/>
</dbReference>
<dbReference type="GO" id="GO:0005524">
    <property type="term" value="F:ATP binding"/>
    <property type="evidence" value="ECO:0007669"/>
    <property type="project" value="UniProtKB-UniRule"/>
</dbReference>
<evidence type="ECO:0000256" key="6">
    <source>
        <dbReference type="ARBA" id="ARBA00022777"/>
    </source>
</evidence>
<dbReference type="UniPathway" id="UPA00056">
    <property type="reaction ID" value="UER00094"/>
</dbReference>
<comment type="catalytic activity">
    <reaction evidence="10">
        <text>4-CDP-2-C-methyl-D-erythritol + ATP = 4-CDP-2-C-methyl-D-erythritol 2-phosphate + ADP + H(+)</text>
        <dbReference type="Rhea" id="RHEA:18437"/>
        <dbReference type="ChEBI" id="CHEBI:15378"/>
        <dbReference type="ChEBI" id="CHEBI:30616"/>
        <dbReference type="ChEBI" id="CHEBI:57823"/>
        <dbReference type="ChEBI" id="CHEBI:57919"/>
        <dbReference type="ChEBI" id="CHEBI:456216"/>
        <dbReference type="EC" id="2.7.1.148"/>
    </reaction>
</comment>
<comment type="similarity">
    <text evidence="1 10">Belongs to the GHMP kinase family. IspE subfamily.</text>
</comment>
<dbReference type="Proteomes" id="UP000199531">
    <property type="component" value="Unassembled WGS sequence"/>
</dbReference>
<keyword evidence="5 10" id="KW-0547">Nucleotide-binding</keyword>
<dbReference type="InterPro" id="IPR020568">
    <property type="entry name" value="Ribosomal_Su5_D2-typ_SF"/>
</dbReference>
<proteinExistence type="inferred from homology"/>
<dbReference type="AlphaFoldDB" id="A0A1H8FC10"/>
<evidence type="ECO:0000259" key="11">
    <source>
        <dbReference type="Pfam" id="PF00288"/>
    </source>
</evidence>
<dbReference type="InterPro" id="IPR014721">
    <property type="entry name" value="Ribsml_uS5_D2-typ_fold_subgr"/>
</dbReference>
<dbReference type="InterPro" id="IPR006204">
    <property type="entry name" value="GHMP_kinase_N_dom"/>
</dbReference>
<dbReference type="EC" id="2.7.1.148" evidence="2 10"/>
<evidence type="ECO:0000256" key="10">
    <source>
        <dbReference type="HAMAP-Rule" id="MF_00061"/>
    </source>
</evidence>
<protein>
    <recommendedName>
        <fullName evidence="3 10">4-diphosphocytidyl-2-C-methyl-D-erythritol kinase</fullName>
        <shortName evidence="10">CMK</shortName>
        <ecNumber evidence="2 10">2.7.1.148</ecNumber>
    </recommendedName>
    <alternativeName>
        <fullName evidence="9 10">4-(cytidine-5'-diphospho)-2-C-methyl-D-erythritol kinase</fullName>
    </alternativeName>
</protein>
<feature type="active site" evidence="10">
    <location>
        <position position="14"/>
    </location>
</feature>
<dbReference type="PIRSF" id="PIRSF010376">
    <property type="entry name" value="IspE"/>
    <property type="match status" value="1"/>
</dbReference>
<feature type="binding site" evidence="10">
    <location>
        <begin position="97"/>
        <end position="107"/>
    </location>
    <ligand>
        <name>ATP</name>
        <dbReference type="ChEBI" id="CHEBI:30616"/>
    </ligand>
</feature>
<dbReference type="InterPro" id="IPR036554">
    <property type="entry name" value="GHMP_kinase_C_sf"/>
</dbReference>
<reference evidence="13 14" key="1">
    <citation type="submission" date="2016-10" db="EMBL/GenBank/DDBJ databases">
        <authorList>
            <person name="de Groot N.N."/>
        </authorList>
    </citation>
    <scope>NUCLEOTIDE SEQUENCE [LARGE SCALE GENOMIC DNA]</scope>
    <source>
        <strain evidence="13 14">DSM 15123</strain>
    </source>
</reference>
<dbReference type="SUPFAM" id="SSF55060">
    <property type="entry name" value="GHMP Kinase, C-terminal domain"/>
    <property type="match status" value="1"/>
</dbReference>
<evidence type="ECO:0000313" key="13">
    <source>
        <dbReference type="EMBL" id="SEN28578.1"/>
    </source>
</evidence>
<dbReference type="Pfam" id="PF08544">
    <property type="entry name" value="GHMP_kinases_C"/>
    <property type="match status" value="1"/>
</dbReference>
<dbReference type="Gene3D" id="3.30.230.10">
    <property type="match status" value="1"/>
</dbReference>
<sequence>MADTAFHNLPAPAKLNLFLHVVGRQDNGYHLLQSVFMLIDWQDSLDFTLRTDGAITRSEDSDVPLPPEDLCVRAARKLQQATGCTLGAHIHLRKQIPAEAGMGGGSSDAATCLMALNRLWNLQLSQEQLAAIGLELGADVPFFLFGRNAWAEGIGEQLQAVELPSAQWVVVKPDQGVPTGPIFSSPELKRDTKPATLSAFVADADPFHYGHNDLQPVAERLCPPITQAIQWLDQQGLQARMTGSGSAVFAQLPAGFPDADKLQQSAPEKNWKIRICSNLGLHPLLQWRA</sequence>
<evidence type="ECO:0000256" key="1">
    <source>
        <dbReference type="ARBA" id="ARBA00009684"/>
    </source>
</evidence>
<dbReference type="Gene3D" id="3.30.70.890">
    <property type="entry name" value="GHMP kinase, C-terminal domain"/>
    <property type="match status" value="1"/>
</dbReference>
<dbReference type="STRING" id="1121117.SAMN02745977_00980"/>
<feature type="active site" evidence="10">
    <location>
        <position position="139"/>
    </location>
</feature>
<evidence type="ECO:0000256" key="2">
    <source>
        <dbReference type="ARBA" id="ARBA00012052"/>
    </source>
</evidence>
<dbReference type="GO" id="GO:0016114">
    <property type="term" value="P:terpenoid biosynthetic process"/>
    <property type="evidence" value="ECO:0007669"/>
    <property type="project" value="UniProtKB-UniRule"/>
</dbReference>